<evidence type="ECO:0000313" key="2">
    <source>
        <dbReference type="EMBL" id="GAA4130327.1"/>
    </source>
</evidence>
<evidence type="ECO:0000256" key="1">
    <source>
        <dbReference type="SAM" id="Phobius"/>
    </source>
</evidence>
<keyword evidence="1" id="KW-0812">Transmembrane</keyword>
<evidence type="ECO:0000313" key="3">
    <source>
        <dbReference type="Proteomes" id="UP001501495"/>
    </source>
</evidence>
<keyword evidence="1" id="KW-1133">Transmembrane helix</keyword>
<feature type="transmembrane region" description="Helical" evidence="1">
    <location>
        <begin position="100"/>
        <end position="118"/>
    </location>
</feature>
<dbReference type="EMBL" id="BAAAZH010000037">
    <property type="protein sequence ID" value="GAA4130327.1"/>
    <property type="molecule type" value="Genomic_DNA"/>
</dbReference>
<dbReference type="Proteomes" id="UP001501495">
    <property type="component" value="Unassembled WGS sequence"/>
</dbReference>
<keyword evidence="3" id="KW-1185">Reference proteome</keyword>
<feature type="transmembrane region" description="Helical" evidence="1">
    <location>
        <begin position="200"/>
        <end position="219"/>
    </location>
</feature>
<feature type="transmembrane region" description="Helical" evidence="1">
    <location>
        <begin position="357"/>
        <end position="383"/>
    </location>
</feature>
<evidence type="ECO:0008006" key="4">
    <source>
        <dbReference type="Google" id="ProtNLM"/>
    </source>
</evidence>
<name>A0ABP7Y4E8_9ACTN</name>
<feature type="transmembrane region" description="Helical" evidence="1">
    <location>
        <begin position="138"/>
        <end position="164"/>
    </location>
</feature>
<sequence>MRRAFWWLVAAHVLLVLAVLPLLLGTHLDGGVLIGDETSYVDAGRALSNAVRDAARLGPFDTRELQLSVVSSGWFMPGMGVVLTPLFVVDPDASVASVRLYLAVVTTVLLVVAALRVRTLLGDPYALALLVFPGLVPMWAVFSTGAWGDLAAGLVLAVLVAEVAAALRRVIDGEALALRDGVRIGLVAVAMLYLRSSTSILAGALFVLLGLGVLVALRGAARGRSVAAVVVGGVCFLAVLAPWSIAASQTLGARVMTTTSVPTVLANTFGDRSQICFGPCDPGSTIWFTPLRYSREVARATGLSEVEVQRQMSSYARRDVTLGSYLPDVARNFRHYAIGPSAFSEFMRDPGTRLDPLRWAVVAGTALLYYPMLLVGIAVLVVVRRRPIGEQVLPVVLKVALACLLVQPFVHQAGSRYWPTAAPLVSLGLVMFVLQAKTSTWTWSRCSSTARSPEPDGAE</sequence>
<feature type="transmembrane region" description="Helical" evidence="1">
    <location>
        <begin position="226"/>
        <end position="246"/>
    </location>
</feature>
<protein>
    <recommendedName>
        <fullName evidence="4">Glycosyltransferase RgtA/B/C/D-like domain-containing protein</fullName>
    </recommendedName>
</protein>
<gene>
    <name evidence="2" type="ORF">GCM10022215_43850</name>
</gene>
<feature type="transmembrane region" description="Helical" evidence="1">
    <location>
        <begin position="65"/>
        <end position="88"/>
    </location>
</feature>
<accession>A0ABP7Y4E8</accession>
<reference evidence="3" key="1">
    <citation type="journal article" date="2019" name="Int. J. Syst. Evol. Microbiol.">
        <title>The Global Catalogue of Microorganisms (GCM) 10K type strain sequencing project: providing services to taxonomists for standard genome sequencing and annotation.</title>
        <authorList>
            <consortium name="The Broad Institute Genomics Platform"/>
            <consortium name="The Broad Institute Genome Sequencing Center for Infectious Disease"/>
            <person name="Wu L."/>
            <person name="Ma J."/>
        </authorList>
    </citation>
    <scope>NUCLEOTIDE SEQUENCE [LARGE SCALE GENOMIC DNA]</scope>
    <source>
        <strain evidence="3">JCM 16703</strain>
    </source>
</reference>
<dbReference type="RefSeq" id="WP_344735692.1">
    <property type="nucleotide sequence ID" value="NZ_BAAAZH010000037.1"/>
</dbReference>
<keyword evidence="1" id="KW-0472">Membrane</keyword>
<comment type="caution">
    <text evidence="2">The sequence shown here is derived from an EMBL/GenBank/DDBJ whole genome shotgun (WGS) entry which is preliminary data.</text>
</comment>
<proteinExistence type="predicted"/>
<organism evidence="2 3">
    <name type="scientific">Nocardioides fonticola</name>
    <dbReference type="NCBI Taxonomy" id="450363"/>
    <lineage>
        <taxon>Bacteria</taxon>
        <taxon>Bacillati</taxon>
        <taxon>Actinomycetota</taxon>
        <taxon>Actinomycetes</taxon>
        <taxon>Propionibacteriales</taxon>
        <taxon>Nocardioidaceae</taxon>
        <taxon>Nocardioides</taxon>
    </lineage>
</organism>